<proteinExistence type="predicted"/>
<accession>A0A4D6HEL3</accession>
<protein>
    <submittedName>
        <fullName evidence="2">Uncharacterized protein</fullName>
    </submittedName>
</protein>
<feature type="coiled-coil region" evidence="1">
    <location>
        <begin position="78"/>
        <end position="105"/>
    </location>
</feature>
<dbReference type="Gene3D" id="1.20.1270.70">
    <property type="entry name" value="Designed single chain three-helix bundle"/>
    <property type="match status" value="1"/>
</dbReference>
<evidence type="ECO:0000313" key="3">
    <source>
        <dbReference type="Proteomes" id="UP000296706"/>
    </source>
</evidence>
<dbReference type="Proteomes" id="UP000296706">
    <property type="component" value="Chromosome"/>
</dbReference>
<organism evidence="2 3">
    <name type="scientific">Halapricum salinum</name>
    <dbReference type="NCBI Taxonomy" id="1457250"/>
    <lineage>
        <taxon>Archaea</taxon>
        <taxon>Methanobacteriati</taxon>
        <taxon>Methanobacteriota</taxon>
        <taxon>Stenosarchaea group</taxon>
        <taxon>Halobacteria</taxon>
        <taxon>Halobacteriales</taxon>
        <taxon>Haloarculaceae</taxon>
        <taxon>Halapricum</taxon>
    </lineage>
</organism>
<dbReference type="STRING" id="1457250.GCA_000755225_01602"/>
<evidence type="ECO:0000256" key="1">
    <source>
        <dbReference type="SAM" id="Coils"/>
    </source>
</evidence>
<dbReference type="RefSeq" id="WP_049992546.1">
    <property type="nucleotide sequence ID" value="NZ_CP031310.1"/>
</dbReference>
<sequence length="130" mass="14746">MANVRALERRIEQLEQQVAGHHRHGTLANRLARLEDTVEGDPMQHSSIAQRLDEIEARTRGESIPERVDEILDDEMTASGVGERVETIETKLDRLEERIEAVGETAEVERLCDRVEARLLALEHALDEDS</sequence>
<dbReference type="AlphaFoldDB" id="A0A4D6HEL3"/>
<dbReference type="GeneID" id="39848935"/>
<name>A0A4D6HEL3_9EURY</name>
<gene>
    <name evidence="2" type="ORF">DV733_13700</name>
</gene>
<keyword evidence="3" id="KW-1185">Reference proteome</keyword>
<keyword evidence="1" id="KW-0175">Coiled coil</keyword>
<reference evidence="2 3" key="1">
    <citation type="journal article" date="2019" name="Nat. Commun.">
        <title>A new type of DNA phosphorothioation-based antiviral system in archaea.</title>
        <authorList>
            <person name="Xiong L."/>
            <person name="Liu S."/>
            <person name="Chen S."/>
            <person name="Xiao Y."/>
            <person name="Zhu B."/>
            <person name="Gao Y."/>
            <person name="Zhang Y."/>
            <person name="Chen B."/>
            <person name="Luo J."/>
            <person name="Deng Z."/>
            <person name="Chen X."/>
            <person name="Wang L."/>
            <person name="Chen S."/>
        </authorList>
    </citation>
    <scope>NUCLEOTIDE SEQUENCE [LARGE SCALE GENOMIC DNA]</scope>
    <source>
        <strain evidence="2 3">CBA1105</strain>
    </source>
</reference>
<dbReference type="EMBL" id="CP031310">
    <property type="protein sequence ID" value="QCC52220.1"/>
    <property type="molecule type" value="Genomic_DNA"/>
</dbReference>
<dbReference type="KEGG" id="hsn:DV733_13700"/>
<evidence type="ECO:0000313" key="2">
    <source>
        <dbReference type="EMBL" id="QCC52220.1"/>
    </source>
</evidence>